<feature type="transmembrane region" description="Helical" evidence="2">
    <location>
        <begin position="527"/>
        <end position="551"/>
    </location>
</feature>
<dbReference type="EMBL" id="JAPFFF010000043">
    <property type="protein sequence ID" value="KAK8840788.1"/>
    <property type="molecule type" value="Genomic_DNA"/>
</dbReference>
<name>A0ABR2H3L6_9EUKA</name>
<keyword evidence="2" id="KW-0472">Membrane</keyword>
<evidence type="ECO:0000313" key="3">
    <source>
        <dbReference type="EMBL" id="KAK8840788.1"/>
    </source>
</evidence>
<protein>
    <submittedName>
        <fullName evidence="3">Uncharacterized protein</fullName>
    </submittedName>
</protein>
<evidence type="ECO:0000313" key="4">
    <source>
        <dbReference type="Proteomes" id="UP001470230"/>
    </source>
</evidence>
<sequence>MKIKQKNPLCVVGQNGCAKCDESLLLCLACEKEGYIVSGISCISPKCEVGKNNCTTCNENGSECQECIDPNYMITGIGCELNCSLINNCDKCYIDSNSGNQMKCNKCSNGFMPSDDYKSCVELNNCDIVGCLGCPANKTGFCYTCDTENHFIYDDSSNETYRKCICESGYELIQNKCIQKIEILPTPIVEEIKEKPDKFDTTDVNTGLQTINASDINNKNMSQKYVAELSPDAKSVEIQIPNNVNIEIVIPNTKSPNQPVIISAENDQTIVKINCKNDNGANLQLNNSASTEITGKGTITINPANTEETNNNQILEISKLIPSGEVNLASDKNVTFNELQVFDEKYVTGKAASENQIFKFNKVKIEQGGSLYPENLELHDIEIGVGAVLHYLDSCDFEKSDLTVYYNRTQSSQNPIIPILIESSSLPNSITARRKELGSFLEENEFIIAEANFGKQRNIKKVKDEANDENENVKKACEGWASKYKETDAQFNTVSCRYLPNEENIETIQLVASHKDKPKKKGLNGGAIAGIVIACVVVVAAIIALLVYFLVIKKHHESSSTAKDDSSIAI</sequence>
<evidence type="ECO:0000256" key="1">
    <source>
        <dbReference type="SAM" id="Coils"/>
    </source>
</evidence>
<gene>
    <name evidence="3" type="ORF">M9Y10_027610</name>
</gene>
<feature type="coiled-coil region" evidence="1">
    <location>
        <begin position="456"/>
        <end position="483"/>
    </location>
</feature>
<keyword evidence="2" id="KW-1133">Transmembrane helix</keyword>
<evidence type="ECO:0000256" key="2">
    <source>
        <dbReference type="SAM" id="Phobius"/>
    </source>
</evidence>
<accession>A0ABR2H3L6</accession>
<proteinExistence type="predicted"/>
<organism evidence="3 4">
    <name type="scientific">Tritrichomonas musculus</name>
    <dbReference type="NCBI Taxonomy" id="1915356"/>
    <lineage>
        <taxon>Eukaryota</taxon>
        <taxon>Metamonada</taxon>
        <taxon>Parabasalia</taxon>
        <taxon>Tritrichomonadida</taxon>
        <taxon>Tritrichomonadidae</taxon>
        <taxon>Tritrichomonas</taxon>
    </lineage>
</organism>
<comment type="caution">
    <text evidence="3">The sequence shown here is derived from an EMBL/GenBank/DDBJ whole genome shotgun (WGS) entry which is preliminary data.</text>
</comment>
<dbReference type="Proteomes" id="UP001470230">
    <property type="component" value="Unassembled WGS sequence"/>
</dbReference>
<reference evidence="3 4" key="1">
    <citation type="submission" date="2024-04" db="EMBL/GenBank/DDBJ databases">
        <title>Tritrichomonas musculus Genome.</title>
        <authorList>
            <person name="Alves-Ferreira E."/>
            <person name="Grigg M."/>
            <person name="Lorenzi H."/>
            <person name="Galac M."/>
        </authorList>
    </citation>
    <scope>NUCLEOTIDE SEQUENCE [LARGE SCALE GENOMIC DNA]</scope>
    <source>
        <strain evidence="3 4">EAF2021</strain>
    </source>
</reference>
<keyword evidence="4" id="KW-1185">Reference proteome</keyword>
<keyword evidence="1" id="KW-0175">Coiled coil</keyword>
<keyword evidence="2" id="KW-0812">Transmembrane</keyword>